<keyword evidence="1" id="KW-0175">Coiled coil</keyword>
<sequence length="214" mass="23595">MEYINLSAKEFVEKTFSKEPVPGGGGVAAIVGALGAALGGMVCNLTTGKKKYAQYQADIERITEQAQKLQDDLLSYVDQDAQNFLPLSKAYGLPKDTEEEKKHKDEVLQAALKEAIKVPIYIVKTCYETIKLEEELAEKGSMLAISDVACGMLCLKAAIRSGWMNVVVNLNTISDKEYVENVTKELLPLLKEGEEICDRTYKVVAEKLNAPKED</sequence>
<dbReference type="STRING" id="1120918.SAMN05216249_10161"/>
<organism evidence="4 5">
    <name type="scientific">Acetitomaculum ruminis DSM 5522</name>
    <dbReference type="NCBI Taxonomy" id="1120918"/>
    <lineage>
        <taxon>Bacteria</taxon>
        <taxon>Bacillati</taxon>
        <taxon>Bacillota</taxon>
        <taxon>Clostridia</taxon>
        <taxon>Lachnospirales</taxon>
        <taxon>Lachnospiraceae</taxon>
        <taxon>Acetitomaculum</taxon>
    </lineage>
</organism>
<reference evidence="4 5" key="1">
    <citation type="submission" date="2016-10" db="EMBL/GenBank/DDBJ databases">
        <authorList>
            <person name="de Groot N.N."/>
        </authorList>
    </citation>
    <scope>NUCLEOTIDE SEQUENCE [LARGE SCALE GENOMIC DNA]</scope>
    <source>
        <strain evidence="4 5">DSM 5522</strain>
    </source>
</reference>
<dbReference type="GO" id="GO:0003824">
    <property type="term" value="F:catalytic activity"/>
    <property type="evidence" value="ECO:0007669"/>
    <property type="project" value="InterPro"/>
</dbReference>
<keyword evidence="2" id="KW-0472">Membrane</keyword>
<keyword evidence="5" id="KW-1185">Reference proteome</keyword>
<evidence type="ECO:0000256" key="2">
    <source>
        <dbReference type="SAM" id="Phobius"/>
    </source>
</evidence>
<name>A0A1I0UYY4_9FIRM</name>
<dbReference type="InterPro" id="IPR036178">
    <property type="entry name" value="Formintransfe-cycloase-like_sf"/>
</dbReference>
<evidence type="ECO:0000256" key="1">
    <source>
        <dbReference type="SAM" id="Coils"/>
    </source>
</evidence>
<dbReference type="RefSeq" id="WP_092869785.1">
    <property type="nucleotide sequence ID" value="NZ_FOJY01000001.1"/>
</dbReference>
<keyword evidence="2" id="KW-1133">Transmembrane helix</keyword>
<feature type="domain" description="Cyclodeaminase/cyclohydrolase" evidence="3">
    <location>
        <begin position="8"/>
        <end position="186"/>
    </location>
</feature>
<dbReference type="OrthoDB" id="7959174at2"/>
<dbReference type="InterPro" id="IPR007044">
    <property type="entry name" value="Cyclodeamin/CycHdrlase"/>
</dbReference>
<evidence type="ECO:0000313" key="4">
    <source>
        <dbReference type="EMBL" id="SFA69265.1"/>
    </source>
</evidence>
<feature type="coiled-coil region" evidence="1">
    <location>
        <begin position="52"/>
        <end position="79"/>
    </location>
</feature>
<accession>A0A1I0UYY4</accession>
<gene>
    <name evidence="4" type="ORF">SAMN05216249_10161</name>
</gene>
<dbReference type="Pfam" id="PF04961">
    <property type="entry name" value="FTCD_C"/>
    <property type="match status" value="1"/>
</dbReference>
<keyword evidence="2" id="KW-0812">Transmembrane</keyword>
<dbReference type="Proteomes" id="UP000198838">
    <property type="component" value="Unassembled WGS sequence"/>
</dbReference>
<protein>
    <submittedName>
        <fullName evidence="4">Formiminotetrahydrofolate cyclodeaminase</fullName>
    </submittedName>
</protein>
<proteinExistence type="predicted"/>
<dbReference type="Gene3D" id="1.20.120.680">
    <property type="entry name" value="Formiminotetrahydrofolate cyclodeaminase monomer, up-and-down helical bundle"/>
    <property type="match status" value="1"/>
</dbReference>
<feature type="transmembrane region" description="Helical" evidence="2">
    <location>
        <begin position="26"/>
        <end position="46"/>
    </location>
</feature>
<dbReference type="AlphaFoldDB" id="A0A1I0UYY4"/>
<dbReference type="EMBL" id="FOJY01000001">
    <property type="protein sequence ID" value="SFA69265.1"/>
    <property type="molecule type" value="Genomic_DNA"/>
</dbReference>
<evidence type="ECO:0000259" key="3">
    <source>
        <dbReference type="Pfam" id="PF04961"/>
    </source>
</evidence>
<evidence type="ECO:0000313" key="5">
    <source>
        <dbReference type="Proteomes" id="UP000198838"/>
    </source>
</evidence>
<dbReference type="SUPFAM" id="SSF101262">
    <property type="entry name" value="Methenyltetrahydrofolate cyclohydrolase-like"/>
    <property type="match status" value="1"/>
</dbReference>